<organism evidence="2 3">
    <name type="scientific">Panicum virgatum</name>
    <name type="common">Blackwell switchgrass</name>
    <dbReference type="NCBI Taxonomy" id="38727"/>
    <lineage>
        <taxon>Eukaryota</taxon>
        <taxon>Viridiplantae</taxon>
        <taxon>Streptophyta</taxon>
        <taxon>Embryophyta</taxon>
        <taxon>Tracheophyta</taxon>
        <taxon>Spermatophyta</taxon>
        <taxon>Magnoliopsida</taxon>
        <taxon>Liliopsida</taxon>
        <taxon>Poales</taxon>
        <taxon>Poaceae</taxon>
        <taxon>PACMAD clade</taxon>
        <taxon>Panicoideae</taxon>
        <taxon>Panicodae</taxon>
        <taxon>Paniceae</taxon>
        <taxon>Panicinae</taxon>
        <taxon>Panicum</taxon>
        <taxon>Panicum sect. Hiantes</taxon>
    </lineage>
</organism>
<evidence type="ECO:0000313" key="3">
    <source>
        <dbReference type="Proteomes" id="UP000823388"/>
    </source>
</evidence>
<comment type="caution">
    <text evidence="2">The sequence shown here is derived from an EMBL/GenBank/DDBJ whole genome shotgun (WGS) entry which is preliminary data.</text>
</comment>
<evidence type="ECO:0000256" key="1">
    <source>
        <dbReference type="SAM" id="MobiDB-lite"/>
    </source>
</evidence>
<accession>A0A8T0WJ86</accession>
<feature type="region of interest" description="Disordered" evidence="1">
    <location>
        <begin position="1"/>
        <end position="38"/>
    </location>
</feature>
<evidence type="ECO:0000313" key="2">
    <source>
        <dbReference type="EMBL" id="KAG2646117.1"/>
    </source>
</evidence>
<name>A0A8T0WJ86_PANVG</name>
<feature type="compositionally biased region" description="Basic and acidic residues" evidence="1">
    <location>
        <begin position="237"/>
        <end position="258"/>
    </location>
</feature>
<dbReference type="Proteomes" id="UP000823388">
    <property type="component" value="Chromosome 2K"/>
</dbReference>
<protein>
    <submittedName>
        <fullName evidence="2">Uncharacterized protein</fullName>
    </submittedName>
</protein>
<reference evidence="2" key="1">
    <citation type="submission" date="2020-05" db="EMBL/GenBank/DDBJ databases">
        <title>WGS assembly of Panicum virgatum.</title>
        <authorList>
            <person name="Lovell J.T."/>
            <person name="Jenkins J."/>
            <person name="Shu S."/>
            <person name="Juenger T.E."/>
            <person name="Schmutz J."/>
        </authorList>
    </citation>
    <scope>NUCLEOTIDE SEQUENCE</scope>
    <source>
        <strain evidence="2">AP13</strain>
    </source>
</reference>
<dbReference type="EMBL" id="CM029039">
    <property type="protein sequence ID" value="KAG2646117.1"/>
    <property type="molecule type" value="Genomic_DNA"/>
</dbReference>
<feature type="compositionally biased region" description="Basic residues" evidence="1">
    <location>
        <begin position="1"/>
        <end position="10"/>
    </location>
</feature>
<sequence length="258" mass="27257">MRRSPPRRPGARSVPKQVHLLSPPTQVPTSSSSSPPTLLGVQQKMSPTVAMDLLGLLAAACLQSSTDVLPGPALESELPISICCFRMVAIRGRGHPSPTTTSQAPCHLARGRLVNAASCSCAASDLSCSRALPALGRPGGGLRVWQPWRRHSTAARAAQADGPRVAAMAPPLACSPPTACAAHDRRWSSCSCAARRPGSSCRAAPRVRTADLAAVLHLARGWSGGMRAWPAWRRRSPAHEGEMRPARGLDWTERTGAL</sequence>
<keyword evidence="3" id="KW-1185">Reference proteome</keyword>
<gene>
    <name evidence="2" type="ORF">PVAP13_2KG487305</name>
</gene>
<dbReference type="AlphaFoldDB" id="A0A8T0WJ86"/>
<proteinExistence type="predicted"/>
<feature type="region of interest" description="Disordered" evidence="1">
    <location>
        <begin position="235"/>
        <end position="258"/>
    </location>
</feature>
<feature type="compositionally biased region" description="Low complexity" evidence="1">
    <location>
        <begin position="11"/>
        <end position="38"/>
    </location>
</feature>